<evidence type="ECO:0000256" key="2">
    <source>
        <dbReference type="ARBA" id="ARBA00022448"/>
    </source>
</evidence>
<keyword evidence="8" id="KW-0675">Receptor</keyword>
<dbReference type="STRING" id="1563681.BFP71_00235"/>
<accession>A0A1E5T7W7</accession>
<keyword evidence="2 10" id="KW-0813">Transport</keyword>
<dbReference type="Pfam" id="PF13715">
    <property type="entry name" value="CarbopepD_reg_2"/>
    <property type="match status" value="1"/>
</dbReference>
<keyword evidence="7 10" id="KW-0472">Membrane</keyword>
<dbReference type="Pfam" id="PF00593">
    <property type="entry name" value="TonB_dep_Rec_b-barrel"/>
    <property type="match status" value="1"/>
</dbReference>
<dbReference type="RefSeq" id="WP_069833452.1">
    <property type="nucleotide sequence ID" value="NZ_MDGQ01000002.1"/>
</dbReference>
<evidence type="ECO:0000256" key="8">
    <source>
        <dbReference type="ARBA" id="ARBA00023170"/>
    </source>
</evidence>
<keyword evidence="9 10" id="KW-0998">Cell outer membrane</keyword>
<comment type="similarity">
    <text evidence="10 11">Belongs to the TonB-dependent receptor family.</text>
</comment>
<evidence type="ECO:0000313" key="14">
    <source>
        <dbReference type="EMBL" id="OEK07469.1"/>
    </source>
</evidence>
<evidence type="ECO:0000313" key="15">
    <source>
        <dbReference type="Proteomes" id="UP000095552"/>
    </source>
</evidence>
<dbReference type="PROSITE" id="PS52016">
    <property type="entry name" value="TONB_DEPENDENT_REC_3"/>
    <property type="match status" value="1"/>
</dbReference>
<comment type="caution">
    <text evidence="14">The sequence shown here is derived from an EMBL/GenBank/DDBJ whole genome shotgun (WGS) entry which is preliminary data.</text>
</comment>
<keyword evidence="5" id="KW-0732">Signal</keyword>
<feature type="domain" description="TonB-dependent receptor-like beta-barrel" evidence="12">
    <location>
        <begin position="352"/>
        <end position="759"/>
    </location>
</feature>
<reference evidence="14 15" key="1">
    <citation type="submission" date="2016-08" db="EMBL/GenBank/DDBJ databases">
        <title>Draft genome of Fabibacter sp. strain SK-8.</title>
        <authorList>
            <person name="Wong S.-K."/>
            <person name="Hamasaki K."/>
            <person name="Yoshizawa S."/>
        </authorList>
    </citation>
    <scope>NUCLEOTIDE SEQUENCE [LARGE SCALE GENOMIC DNA]</scope>
    <source>
        <strain evidence="14 15">SK-8</strain>
    </source>
</reference>
<keyword evidence="3 10" id="KW-1134">Transmembrane beta strand</keyword>
<evidence type="ECO:0008006" key="16">
    <source>
        <dbReference type="Google" id="ProtNLM"/>
    </source>
</evidence>
<dbReference type="AlphaFoldDB" id="A0A1E5T7W7"/>
<organism evidence="14 15">
    <name type="scientific">Roseivirga misakiensis</name>
    <dbReference type="NCBI Taxonomy" id="1563681"/>
    <lineage>
        <taxon>Bacteria</taxon>
        <taxon>Pseudomonadati</taxon>
        <taxon>Bacteroidota</taxon>
        <taxon>Cytophagia</taxon>
        <taxon>Cytophagales</taxon>
        <taxon>Roseivirgaceae</taxon>
        <taxon>Roseivirga</taxon>
    </lineage>
</organism>
<dbReference type="SUPFAM" id="SSF49464">
    <property type="entry name" value="Carboxypeptidase regulatory domain-like"/>
    <property type="match status" value="1"/>
</dbReference>
<evidence type="ECO:0000259" key="12">
    <source>
        <dbReference type="Pfam" id="PF00593"/>
    </source>
</evidence>
<dbReference type="SUPFAM" id="SSF56935">
    <property type="entry name" value="Porins"/>
    <property type="match status" value="1"/>
</dbReference>
<dbReference type="InterPro" id="IPR008969">
    <property type="entry name" value="CarboxyPept-like_regulatory"/>
</dbReference>
<dbReference type="PANTHER" id="PTHR30069:SF29">
    <property type="entry name" value="HEMOGLOBIN AND HEMOGLOBIN-HAPTOGLOBIN-BINDING PROTEIN 1-RELATED"/>
    <property type="match status" value="1"/>
</dbReference>
<dbReference type="InterPro" id="IPR012910">
    <property type="entry name" value="Plug_dom"/>
</dbReference>
<dbReference type="Gene3D" id="2.40.170.20">
    <property type="entry name" value="TonB-dependent receptor, beta-barrel domain"/>
    <property type="match status" value="1"/>
</dbReference>
<name>A0A1E5T7W7_9BACT</name>
<keyword evidence="6 11" id="KW-0798">TonB box</keyword>
<evidence type="ECO:0000256" key="6">
    <source>
        <dbReference type="ARBA" id="ARBA00023077"/>
    </source>
</evidence>
<evidence type="ECO:0000259" key="13">
    <source>
        <dbReference type="Pfam" id="PF07715"/>
    </source>
</evidence>
<dbReference type="PANTHER" id="PTHR30069">
    <property type="entry name" value="TONB-DEPENDENT OUTER MEMBRANE RECEPTOR"/>
    <property type="match status" value="1"/>
</dbReference>
<dbReference type="OrthoDB" id="9795928at2"/>
<dbReference type="Pfam" id="PF07715">
    <property type="entry name" value="Plug"/>
    <property type="match status" value="1"/>
</dbReference>
<evidence type="ECO:0000256" key="7">
    <source>
        <dbReference type="ARBA" id="ARBA00023136"/>
    </source>
</evidence>
<comment type="subcellular location">
    <subcellularLocation>
        <location evidence="1 10">Cell outer membrane</location>
        <topology evidence="1 10">Multi-pass membrane protein</topology>
    </subcellularLocation>
</comment>
<dbReference type="InterPro" id="IPR000531">
    <property type="entry name" value="Beta-barrel_TonB"/>
</dbReference>
<evidence type="ECO:0000256" key="1">
    <source>
        <dbReference type="ARBA" id="ARBA00004571"/>
    </source>
</evidence>
<evidence type="ECO:0000256" key="4">
    <source>
        <dbReference type="ARBA" id="ARBA00022692"/>
    </source>
</evidence>
<dbReference type="InterPro" id="IPR036942">
    <property type="entry name" value="Beta-barrel_TonB_sf"/>
</dbReference>
<dbReference type="InterPro" id="IPR037066">
    <property type="entry name" value="Plug_dom_sf"/>
</dbReference>
<dbReference type="GO" id="GO:0044718">
    <property type="term" value="P:siderophore transmembrane transport"/>
    <property type="evidence" value="ECO:0007669"/>
    <property type="project" value="TreeGrafter"/>
</dbReference>
<evidence type="ECO:0000256" key="9">
    <source>
        <dbReference type="ARBA" id="ARBA00023237"/>
    </source>
</evidence>
<dbReference type="Proteomes" id="UP000095552">
    <property type="component" value="Unassembled WGS sequence"/>
</dbReference>
<evidence type="ECO:0000256" key="11">
    <source>
        <dbReference type="RuleBase" id="RU003357"/>
    </source>
</evidence>
<keyword evidence="4 10" id="KW-0812">Transmembrane</keyword>
<evidence type="ECO:0000256" key="5">
    <source>
        <dbReference type="ARBA" id="ARBA00022729"/>
    </source>
</evidence>
<dbReference type="InterPro" id="IPR039426">
    <property type="entry name" value="TonB-dep_rcpt-like"/>
</dbReference>
<proteinExistence type="inferred from homology"/>
<dbReference type="Gene3D" id="2.170.130.10">
    <property type="entry name" value="TonB-dependent receptor, plug domain"/>
    <property type="match status" value="1"/>
</dbReference>
<protein>
    <recommendedName>
        <fullName evidence="16">TonB-dependent receptor</fullName>
    </recommendedName>
</protein>
<sequence length="790" mass="88073">MLGRILTFFLTFLLLGFVSSGQKYCDYEISGVVLSSENGEPVPLATVEIIEGSSKQTLVNEIDGTFEVPKVCAQNISIIVRFVGFQKFEKTYKLKKGNNKIEVRLAVDVKNLGDVTVEEEKVEEIATLKVSELDAAALDRTAGVSLGEALTNISGVNMLQTGPTIAKPVIHGLHSNRILILNNGIRQEGQQWGQEHAPEIDPFVANNLSLIKGAAAVKYGPDAIGGVILVNPSELPREASFAGKINAVGASNSRLYATSVLLEGGISGLDGFGWRVQGTFKKSGDARAADYRLTNTGSEERNFSVGLGYHKEDRGFEVFYSSFNTELGVLRSAHIGNLTDLARAIASDRPLFIEDFSYDINNPFQDVTHQLFKANGHIGAFSVQYGFQSNIRKEFDVRRAGRSEIPALSLSLNTHTFDVDLDMPAKGDWKWDVGASFMYQSNVNDSETGIRPLIPNFNNTTAGAHVISRYIQPRYELEIGARYDFKHYLIKRFDRNNVLQKPEFDFNNLTGSAGAIFFLNNSWTIRSNIGTAWRAPHVNELYSEGLHHGAAALEEGNDQLVSEKSIKWITSLERQTSNMNLSISGYYNLIDDYIFLRPESVELTIRGAFPVFRYRQTDALLYGLDVDLDYDFSERLSTNTRLSLIRAEDRSLSSPLINIPTSQLESSLSYHFSEGKLQKPYISFGFTAVSEQRNAPRVISIDDVLEANRNDVDLFANDPSIFDFTAPPSGYINFGLSGGFDWPISNDHVLNVFMSVDNLFNNSYRDYLNRFRYYADDLGRNISLKLSYTF</sequence>
<dbReference type="Gene3D" id="2.60.40.1120">
    <property type="entry name" value="Carboxypeptidase-like, regulatory domain"/>
    <property type="match status" value="1"/>
</dbReference>
<keyword evidence="15" id="KW-1185">Reference proteome</keyword>
<dbReference type="GO" id="GO:0015344">
    <property type="term" value="F:siderophore uptake transmembrane transporter activity"/>
    <property type="evidence" value="ECO:0007669"/>
    <property type="project" value="TreeGrafter"/>
</dbReference>
<evidence type="ECO:0000256" key="10">
    <source>
        <dbReference type="PROSITE-ProRule" id="PRU01360"/>
    </source>
</evidence>
<gene>
    <name evidence="14" type="ORF">BFP71_00235</name>
</gene>
<feature type="domain" description="TonB-dependent receptor plug" evidence="13">
    <location>
        <begin position="129"/>
        <end position="227"/>
    </location>
</feature>
<evidence type="ECO:0000256" key="3">
    <source>
        <dbReference type="ARBA" id="ARBA00022452"/>
    </source>
</evidence>
<dbReference type="GO" id="GO:0009279">
    <property type="term" value="C:cell outer membrane"/>
    <property type="evidence" value="ECO:0007669"/>
    <property type="project" value="UniProtKB-SubCell"/>
</dbReference>
<dbReference type="EMBL" id="MDGQ01000002">
    <property type="protein sequence ID" value="OEK07469.1"/>
    <property type="molecule type" value="Genomic_DNA"/>
</dbReference>